<feature type="transmembrane region" description="Helical" evidence="10">
    <location>
        <begin position="240"/>
        <end position="264"/>
    </location>
</feature>
<dbReference type="AlphaFoldDB" id="A0A098B5I3"/>
<evidence type="ECO:0000313" key="11">
    <source>
        <dbReference type="EMBL" id="CDX03650.1"/>
    </source>
</evidence>
<evidence type="ECO:0000256" key="7">
    <source>
        <dbReference type="ARBA" id="ARBA00022989"/>
    </source>
</evidence>
<dbReference type="PANTHER" id="PTHR43823:SF3">
    <property type="entry name" value="MULTIDRUG EXPORT PROTEIN MEPA"/>
    <property type="match status" value="1"/>
</dbReference>
<protein>
    <recommendedName>
        <fullName evidence="3">Multidrug export protein MepA</fullName>
    </recommendedName>
</protein>
<proteinExistence type="inferred from homology"/>
<evidence type="ECO:0000256" key="10">
    <source>
        <dbReference type="SAM" id="Phobius"/>
    </source>
</evidence>
<feature type="transmembrane region" description="Helical" evidence="10">
    <location>
        <begin position="142"/>
        <end position="163"/>
    </location>
</feature>
<evidence type="ECO:0000256" key="1">
    <source>
        <dbReference type="ARBA" id="ARBA00004651"/>
    </source>
</evidence>
<accession>A0A098B5I3</accession>
<dbReference type="InterPro" id="IPR051327">
    <property type="entry name" value="MATE_MepA_subfamily"/>
</dbReference>
<keyword evidence="4" id="KW-0813">Transport</keyword>
<keyword evidence="6 10" id="KW-0812">Transmembrane</keyword>
<dbReference type="PIRSF" id="PIRSF006603">
    <property type="entry name" value="DinF"/>
    <property type="match status" value="1"/>
</dbReference>
<evidence type="ECO:0000313" key="12">
    <source>
        <dbReference type="EMBL" id="KTE90868.1"/>
    </source>
</evidence>
<dbReference type="Proteomes" id="UP000054623">
    <property type="component" value="Unassembled WGS sequence"/>
</dbReference>
<evidence type="ECO:0000256" key="8">
    <source>
        <dbReference type="ARBA" id="ARBA00023136"/>
    </source>
</evidence>
<evidence type="ECO:0000256" key="9">
    <source>
        <dbReference type="ARBA" id="ARBA00023251"/>
    </source>
</evidence>
<dbReference type="GO" id="GO:0015297">
    <property type="term" value="F:antiporter activity"/>
    <property type="evidence" value="ECO:0007669"/>
    <property type="project" value="InterPro"/>
</dbReference>
<dbReference type="OMA" id="EYMRIYM"/>
<dbReference type="PATRIC" id="fig|49338.4.peg.4040"/>
<evidence type="ECO:0000256" key="5">
    <source>
        <dbReference type="ARBA" id="ARBA00022475"/>
    </source>
</evidence>
<gene>
    <name evidence="12" type="ORF">AT727_23380</name>
    <name evidence="11" type="ORF">DPCES_3764</name>
</gene>
<dbReference type="GO" id="GO:0005886">
    <property type="term" value="C:plasma membrane"/>
    <property type="evidence" value="ECO:0007669"/>
    <property type="project" value="UniProtKB-SubCell"/>
</dbReference>
<dbReference type="OrthoDB" id="9811110at2"/>
<sequence>MPSVKMNQGNNVLGTQPIPGMIWKFAIPAIISAMTNQVYNLIAQVYIGWSVGDLGIAATNVAFPLAILITALSALFGMGGAAKFGLYMGQGKPEEASQTIGNALVLMVVSGLAVSIAATVFLRPLLYAFGATEAIMTYAIPYTLITNIGIPFGILAVGASYLIRADGSPSFSMLVVLSGVIFNLIAAPVFLFGLEMGIGGVALATTLGQMLSSAVAIYYLRVKFKSVSLKREGFQLRGAVIKGVCALGSAAFFTHLAAAAVQIVQSNALRYYGAQSIYGSEATLAAAGAVIKVMAFLMSVVIGISLGCQPIFSYNYGSKRYDRVKEAYKLAVSYATMVSVIAFLCIQIFPRPILSIFGSGNPLFYDFAVQYMHIYLFMTFANGIQPVTSTFFSSIGKARMGFWMSLVRQVILLMPLLLILPIFWGINGVLWAGPLADGIAVVLVILFAAREMRIMTGLQLKQVPDAGIARNS</sequence>
<keyword evidence="9" id="KW-0046">Antibiotic resistance</keyword>
<feature type="transmembrane region" description="Helical" evidence="10">
    <location>
        <begin position="430"/>
        <end position="449"/>
    </location>
</feature>
<evidence type="ECO:0000256" key="4">
    <source>
        <dbReference type="ARBA" id="ARBA00022448"/>
    </source>
</evidence>
<evidence type="ECO:0000256" key="2">
    <source>
        <dbReference type="ARBA" id="ARBA00008417"/>
    </source>
</evidence>
<feature type="transmembrane region" description="Helical" evidence="10">
    <location>
        <begin position="406"/>
        <end position="424"/>
    </location>
</feature>
<dbReference type="InterPro" id="IPR048279">
    <property type="entry name" value="MdtK-like"/>
</dbReference>
<feature type="transmembrane region" description="Helical" evidence="10">
    <location>
        <begin position="62"/>
        <end position="82"/>
    </location>
</feature>
<dbReference type="InterPro" id="IPR045070">
    <property type="entry name" value="MATE_MepA-like"/>
</dbReference>
<dbReference type="GO" id="GO:0042910">
    <property type="term" value="F:xenobiotic transmembrane transporter activity"/>
    <property type="evidence" value="ECO:0007669"/>
    <property type="project" value="InterPro"/>
</dbReference>
<reference evidence="11" key="1">
    <citation type="submission" date="2014-07" db="EMBL/GenBank/DDBJ databases">
        <authorList>
            <person name="Hornung V.Bastian."/>
        </authorList>
    </citation>
    <scope>NUCLEOTIDE SEQUENCE</scope>
    <source>
        <strain evidence="11">PCE-S</strain>
    </source>
</reference>
<feature type="transmembrane region" description="Helical" evidence="10">
    <location>
        <begin position="284"/>
        <end position="306"/>
    </location>
</feature>
<comment type="similarity">
    <text evidence="2">Belongs to the multi antimicrobial extrusion (MATE) (TC 2.A.66.1) family. MepA subfamily.</text>
</comment>
<name>A0A098B5I3_DESHA</name>
<dbReference type="EMBL" id="LOCK01000031">
    <property type="protein sequence ID" value="KTE90868.1"/>
    <property type="molecule type" value="Genomic_DNA"/>
</dbReference>
<feature type="transmembrane region" description="Helical" evidence="10">
    <location>
        <begin position="103"/>
        <end position="122"/>
    </location>
</feature>
<dbReference type="CDD" id="cd13143">
    <property type="entry name" value="MATE_MepA_like"/>
    <property type="match status" value="1"/>
</dbReference>
<reference evidence="12 13" key="2">
    <citation type="submission" date="2015-12" db="EMBL/GenBank/DDBJ databases">
        <title>Draft Genome Sequence of Desulfitobacterium hafniense Strain DH, a Sulfate-reducing Bacterium Isolated from Paddy Soils.</title>
        <authorList>
            <person name="Bao P."/>
            <person name="Zhang X."/>
            <person name="Li G."/>
        </authorList>
    </citation>
    <scope>NUCLEOTIDE SEQUENCE [LARGE SCALE GENOMIC DNA]</scope>
    <source>
        <strain evidence="12 13">DH</strain>
    </source>
</reference>
<dbReference type="GO" id="GO:0046677">
    <property type="term" value="P:response to antibiotic"/>
    <property type="evidence" value="ECO:0007669"/>
    <property type="project" value="UniProtKB-KW"/>
</dbReference>
<feature type="transmembrane region" description="Helical" evidence="10">
    <location>
        <begin position="21"/>
        <end position="42"/>
    </location>
</feature>
<dbReference type="EMBL" id="LK996017">
    <property type="protein sequence ID" value="CDX03650.1"/>
    <property type="molecule type" value="Genomic_DNA"/>
</dbReference>
<dbReference type="Pfam" id="PF01554">
    <property type="entry name" value="MatE"/>
    <property type="match status" value="2"/>
</dbReference>
<evidence type="ECO:0000256" key="3">
    <source>
        <dbReference type="ARBA" id="ARBA00022106"/>
    </source>
</evidence>
<evidence type="ECO:0000256" key="6">
    <source>
        <dbReference type="ARBA" id="ARBA00022692"/>
    </source>
</evidence>
<dbReference type="InterPro" id="IPR002528">
    <property type="entry name" value="MATE_fam"/>
</dbReference>
<evidence type="ECO:0000313" key="13">
    <source>
        <dbReference type="Proteomes" id="UP000054623"/>
    </source>
</evidence>
<feature type="transmembrane region" description="Helical" evidence="10">
    <location>
        <begin position="369"/>
        <end position="394"/>
    </location>
</feature>
<keyword evidence="8 10" id="KW-0472">Membrane</keyword>
<dbReference type="PANTHER" id="PTHR43823">
    <property type="entry name" value="SPORULATION PROTEIN YKVU"/>
    <property type="match status" value="1"/>
</dbReference>
<keyword evidence="5" id="KW-1003">Cell membrane</keyword>
<keyword evidence="7 10" id="KW-1133">Transmembrane helix</keyword>
<feature type="transmembrane region" description="Helical" evidence="10">
    <location>
        <begin position="170"/>
        <end position="192"/>
    </location>
</feature>
<dbReference type="RefSeq" id="WP_011461137.1">
    <property type="nucleotide sequence ID" value="NZ_LK996017.1"/>
</dbReference>
<feature type="transmembrane region" description="Helical" evidence="10">
    <location>
        <begin position="327"/>
        <end position="349"/>
    </location>
</feature>
<organism evidence="11">
    <name type="scientific">Desulfitobacterium hafniense</name>
    <name type="common">Desulfitobacterium frappieri</name>
    <dbReference type="NCBI Taxonomy" id="49338"/>
    <lineage>
        <taxon>Bacteria</taxon>
        <taxon>Bacillati</taxon>
        <taxon>Bacillota</taxon>
        <taxon>Clostridia</taxon>
        <taxon>Eubacteriales</taxon>
        <taxon>Desulfitobacteriaceae</taxon>
        <taxon>Desulfitobacterium</taxon>
    </lineage>
</organism>
<comment type="subcellular location">
    <subcellularLocation>
        <location evidence="1">Cell membrane</location>
        <topology evidence="1">Multi-pass membrane protein</topology>
    </subcellularLocation>
</comment>
<feature type="transmembrane region" description="Helical" evidence="10">
    <location>
        <begin position="198"/>
        <end position="220"/>
    </location>
</feature>